<keyword evidence="2" id="KW-1185">Reference proteome</keyword>
<organism evidence="1 2">
    <name type="scientific">Thelephora ganbajun</name>
    <name type="common">Ganba fungus</name>
    <dbReference type="NCBI Taxonomy" id="370292"/>
    <lineage>
        <taxon>Eukaryota</taxon>
        <taxon>Fungi</taxon>
        <taxon>Dikarya</taxon>
        <taxon>Basidiomycota</taxon>
        <taxon>Agaricomycotina</taxon>
        <taxon>Agaricomycetes</taxon>
        <taxon>Thelephorales</taxon>
        <taxon>Thelephoraceae</taxon>
        <taxon>Thelephora</taxon>
    </lineage>
</organism>
<accession>A0ACB6Z469</accession>
<comment type="caution">
    <text evidence="1">The sequence shown here is derived from an EMBL/GenBank/DDBJ whole genome shotgun (WGS) entry which is preliminary data.</text>
</comment>
<evidence type="ECO:0000313" key="2">
    <source>
        <dbReference type="Proteomes" id="UP000886501"/>
    </source>
</evidence>
<protein>
    <submittedName>
        <fullName evidence="1">Uncharacterized protein</fullName>
    </submittedName>
</protein>
<name>A0ACB6Z469_THEGA</name>
<gene>
    <name evidence="1" type="ORF">BDM02DRAFT_930500</name>
</gene>
<dbReference type="Proteomes" id="UP000886501">
    <property type="component" value="Unassembled WGS sequence"/>
</dbReference>
<evidence type="ECO:0000313" key="1">
    <source>
        <dbReference type="EMBL" id="KAF9644540.1"/>
    </source>
</evidence>
<sequence length="157" mass="17359">MILHSPSTYTLPSHVVLGGVRPDCSWNSTTFLRGQEPELIKRQSYVQQTPSCESPAVADHNTIHLSDASETFLTSRLHNRSAIRTSSAIILGGQGNLASKVITSTNRTKNEFHERTAKNTASYSPPCELYFSLHLHFAFCMLSSPSPGSVFLFCVMR</sequence>
<dbReference type="EMBL" id="MU118133">
    <property type="protein sequence ID" value="KAF9644540.1"/>
    <property type="molecule type" value="Genomic_DNA"/>
</dbReference>
<reference evidence="1" key="2">
    <citation type="journal article" date="2020" name="Nat. Commun.">
        <title>Large-scale genome sequencing of mycorrhizal fungi provides insights into the early evolution of symbiotic traits.</title>
        <authorList>
            <person name="Miyauchi S."/>
            <person name="Kiss E."/>
            <person name="Kuo A."/>
            <person name="Drula E."/>
            <person name="Kohler A."/>
            <person name="Sanchez-Garcia M."/>
            <person name="Morin E."/>
            <person name="Andreopoulos B."/>
            <person name="Barry K.W."/>
            <person name="Bonito G."/>
            <person name="Buee M."/>
            <person name="Carver A."/>
            <person name="Chen C."/>
            <person name="Cichocki N."/>
            <person name="Clum A."/>
            <person name="Culley D."/>
            <person name="Crous P.W."/>
            <person name="Fauchery L."/>
            <person name="Girlanda M."/>
            <person name="Hayes R.D."/>
            <person name="Keri Z."/>
            <person name="LaButti K."/>
            <person name="Lipzen A."/>
            <person name="Lombard V."/>
            <person name="Magnuson J."/>
            <person name="Maillard F."/>
            <person name="Murat C."/>
            <person name="Nolan M."/>
            <person name="Ohm R.A."/>
            <person name="Pangilinan J."/>
            <person name="Pereira M.F."/>
            <person name="Perotto S."/>
            <person name="Peter M."/>
            <person name="Pfister S."/>
            <person name="Riley R."/>
            <person name="Sitrit Y."/>
            <person name="Stielow J.B."/>
            <person name="Szollosi G."/>
            <person name="Zifcakova L."/>
            <person name="Stursova M."/>
            <person name="Spatafora J.W."/>
            <person name="Tedersoo L."/>
            <person name="Vaario L.M."/>
            <person name="Yamada A."/>
            <person name="Yan M."/>
            <person name="Wang P."/>
            <person name="Xu J."/>
            <person name="Bruns T."/>
            <person name="Baldrian P."/>
            <person name="Vilgalys R."/>
            <person name="Dunand C."/>
            <person name="Henrissat B."/>
            <person name="Grigoriev I.V."/>
            <person name="Hibbett D."/>
            <person name="Nagy L.G."/>
            <person name="Martin F.M."/>
        </authorList>
    </citation>
    <scope>NUCLEOTIDE SEQUENCE</scope>
    <source>
        <strain evidence="1">P2</strain>
    </source>
</reference>
<reference evidence="1" key="1">
    <citation type="submission" date="2019-10" db="EMBL/GenBank/DDBJ databases">
        <authorList>
            <consortium name="DOE Joint Genome Institute"/>
            <person name="Kuo A."/>
            <person name="Miyauchi S."/>
            <person name="Kiss E."/>
            <person name="Drula E."/>
            <person name="Kohler A."/>
            <person name="Sanchez-Garcia M."/>
            <person name="Andreopoulos B."/>
            <person name="Barry K.W."/>
            <person name="Bonito G."/>
            <person name="Buee M."/>
            <person name="Carver A."/>
            <person name="Chen C."/>
            <person name="Cichocki N."/>
            <person name="Clum A."/>
            <person name="Culley D."/>
            <person name="Crous P.W."/>
            <person name="Fauchery L."/>
            <person name="Girlanda M."/>
            <person name="Hayes R."/>
            <person name="Keri Z."/>
            <person name="Labutti K."/>
            <person name="Lipzen A."/>
            <person name="Lombard V."/>
            <person name="Magnuson J."/>
            <person name="Maillard F."/>
            <person name="Morin E."/>
            <person name="Murat C."/>
            <person name="Nolan M."/>
            <person name="Ohm R."/>
            <person name="Pangilinan J."/>
            <person name="Pereira M."/>
            <person name="Perotto S."/>
            <person name="Peter M."/>
            <person name="Riley R."/>
            <person name="Sitrit Y."/>
            <person name="Stielow B."/>
            <person name="Szollosi G."/>
            <person name="Zifcakova L."/>
            <person name="Stursova M."/>
            <person name="Spatafora J.W."/>
            <person name="Tedersoo L."/>
            <person name="Vaario L.-M."/>
            <person name="Yamada A."/>
            <person name="Yan M."/>
            <person name="Wang P."/>
            <person name="Xu J."/>
            <person name="Bruns T."/>
            <person name="Baldrian P."/>
            <person name="Vilgalys R."/>
            <person name="Henrissat B."/>
            <person name="Grigoriev I.V."/>
            <person name="Hibbett D."/>
            <person name="Nagy L.G."/>
            <person name="Martin F.M."/>
        </authorList>
    </citation>
    <scope>NUCLEOTIDE SEQUENCE</scope>
    <source>
        <strain evidence="1">P2</strain>
    </source>
</reference>
<proteinExistence type="predicted"/>